<dbReference type="Proteomes" id="UP000654482">
    <property type="component" value="Unassembled WGS sequence"/>
</dbReference>
<evidence type="ECO:0000256" key="2">
    <source>
        <dbReference type="SAM" id="Phobius"/>
    </source>
</evidence>
<evidence type="ECO:0008006" key="5">
    <source>
        <dbReference type="Google" id="ProtNLM"/>
    </source>
</evidence>
<proteinExistence type="predicted"/>
<gene>
    <name evidence="3" type="ORF">IQ249_12815</name>
</gene>
<dbReference type="RefSeq" id="WP_228055653.1">
    <property type="nucleotide sequence ID" value="NZ_JADEWZ010000017.1"/>
</dbReference>
<accession>A0A8J7DWY2</accession>
<feature type="region of interest" description="Disordered" evidence="1">
    <location>
        <begin position="1"/>
        <end position="38"/>
    </location>
</feature>
<evidence type="ECO:0000313" key="4">
    <source>
        <dbReference type="Proteomes" id="UP000654482"/>
    </source>
</evidence>
<dbReference type="AlphaFoldDB" id="A0A8J7DWY2"/>
<keyword evidence="4" id="KW-1185">Reference proteome</keyword>
<dbReference type="EMBL" id="JADEWZ010000017">
    <property type="protein sequence ID" value="MBE9116782.1"/>
    <property type="molecule type" value="Genomic_DNA"/>
</dbReference>
<keyword evidence="2" id="KW-1133">Transmembrane helix</keyword>
<name>A0A8J7DWY2_9CYAN</name>
<evidence type="ECO:0000256" key="1">
    <source>
        <dbReference type="SAM" id="MobiDB-lite"/>
    </source>
</evidence>
<sequence length="397" mass="44865">MVESTIRGKKMRSAQKVQTARTSVSKLPQKRPHSRNREQRIIRLARRTPSLSPHRNISARVRGKGYSLLRAFCFTSIICLSTLGVGVIGMKWLFQSLPTNNCYNPLPMTSDSERLYCIQLATEAGDLESLSAAMNWANRWEEENPLYLQGQQALQEWSSQVLAMAKQHLHAGNLEEAIAIVREIPLKSPLYPEAQVQIANWQKEWQQGAVLTQKFEAALKGEKWFDAFDVVESFNRFESEYWRSQWADRLIARLSREKIAAQKLDVARDLAKENTPEALAAAIAQVKQIDPKTHARQTAQVEADRWSRTILSIAEDRLKNENFSGAIATAQTIPPDSALYKEAQDWVTLTRAAKVAQKEDLTGLEDALEVVQAIDPNSPIFKQAKALAEEWQSQIQG</sequence>
<keyword evidence="2" id="KW-0812">Transmembrane</keyword>
<feature type="compositionally biased region" description="Polar residues" evidence="1">
    <location>
        <begin position="15"/>
        <end position="26"/>
    </location>
</feature>
<comment type="caution">
    <text evidence="3">The sequence shown here is derived from an EMBL/GenBank/DDBJ whole genome shotgun (WGS) entry which is preliminary data.</text>
</comment>
<organism evidence="3 4">
    <name type="scientific">Lusitaniella coriacea LEGE 07157</name>
    <dbReference type="NCBI Taxonomy" id="945747"/>
    <lineage>
        <taxon>Bacteria</taxon>
        <taxon>Bacillati</taxon>
        <taxon>Cyanobacteriota</taxon>
        <taxon>Cyanophyceae</taxon>
        <taxon>Spirulinales</taxon>
        <taxon>Lusitaniellaceae</taxon>
        <taxon>Lusitaniella</taxon>
    </lineage>
</organism>
<reference evidence="3" key="1">
    <citation type="submission" date="2020-10" db="EMBL/GenBank/DDBJ databases">
        <authorList>
            <person name="Castelo-Branco R."/>
            <person name="Eusebio N."/>
            <person name="Adriana R."/>
            <person name="Vieira A."/>
            <person name="Brugerolle De Fraissinette N."/>
            <person name="Rezende De Castro R."/>
            <person name="Schneider M.P."/>
            <person name="Vasconcelos V."/>
            <person name="Leao P.N."/>
        </authorList>
    </citation>
    <scope>NUCLEOTIDE SEQUENCE</scope>
    <source>
        <strain evidence="3">LEGE 07157</strain>
    </source>
</reference>
<feature type="transmembrane region" description="Helical" evidence="2">
    <location>
        <begin position="68"/>
        <end position="94"/>
    </location>
</feature>
<protein>
    <recommendedName>
        <fullName evidence="5">Chromosome segregation ATPase</fullName>
    </recommendedName>
</protein>
<evidence type="ECO:0000313" key="3">
    <source>
        <dbReference type="EMBL" id="MBE9116782.1"/>
    </source>
</evidence>
<keyword evidence="2" id="KW-0472">Membrane</keyword>